<evidence type="ECO:0000313" key="2">
    <source>
        <dbReference type="Proteomes" id="UP001372714"/>
    </source>
</evidence>
<dbReference type="Proteomes" id="UP001372714">
    <property type="component" value="Chromosome"/>
</dbReference>
<organism evidence="1 2">
    <name type="scientific">Pseudomonas benzopyrenica</name>
    <dbReference type="NCBI Taxonomy" id="2993566"/>
    <lineage>
        <taxon>Bacteria</taxon>
        <taxon>Pseudomonadati</taxon>
        <taxon>Pseudomonadota</taxon>
        <taxon>Gammaproteobacteria</taxon>
        <taxon>Pseudomonadales</taxon>
        <taxon>Pseudomonadaceae</taxon>
        <taxon>Pseudomonas</taxon>
    </lineage>
</organism>
<gene>
    <name evidence="1" type="ORF">V6W80_17340</name>
</gene>
<reference evidence="1 2" key="1">
    <citation type="submission" date="2024-02" db="EMBL/GenBank/DDBJ databases">
        <title>The whole genome sequence of Pseudomonas benzopyrenica MLY92.</title>
        <authorList>
            <person name="Liu Y."/>
        </authorList>
    </citation>
    <scope>NUCLEOTIDE SEQUENCE [LARGE SCALE GENOMIC DNA]</scope>
    <source>
        <strain evidence="1 2">MLY92</strain>
    </source>
</reference>
<accession>A0ABZ2FKV8</accession>
<dbReference type="RefSeq" id="WP_338544936.1">
    <property type="nucleotide sequence ID" value="NZ_CP145723.1"/>
</dbReference>
<protein>
    <submittedName>
        <fullName evidence="1">Uncharacterized protein</fullName>
    </submittedName>
</protein>
<proteinExistence type="predicted"/>
<sequence length="109" mass="11919">MSTENAPITYELRTLNDIFEKVPADRIQDCCRELGIGLAQMKATRELFLAGAEALGISPEALGFQMPDHHTWVDDGLGAISVKVHAASDPEGDRLPLFEINTKVEGEQP</sequence>
<evidence type="ECO:0000313" key="1">
    <source>
        <dbReference type="EMBL" id="WWM65473.1"/>
    </source>
</evidence>
<keyword evidence="2" id="KW-1185">Reference proteome</keyword>
<name>A0ABZ2FKV8_9PSED</name>
<dbReference type="EMBL" id="CP145723">
    <property type="protein sequence ID" value="WWM65473.1"/>
    <property type="molecule type" value="Genomic_DNA"/>
</dbReference>